<evidence type="ECO:0000313" key="1">
    <source>
        <dbReference type="EMBL" id="KAK4041348.1"/>
    </source>
</evidence>
<gene>
    <name evidence="1" type="ORF">C8A01DRAFT_14912</name>
</gene>
<accession>A0AAN6STE7</accession>
<dbReference type="EMBL" id="MU854359">
    <property type="protein sequence ID" value="KAK4041348.1"/>
    <property type="molecule type" value="Genomic_DNA"/>
</dbReference>
<comment type="caution">
    <text evidence="1">The sequence shown here is derived from an EMBL/GenBank/DDBJ whole genome shotgun (WGS) entry which is preliminary data.</text>
</comment>
<keyword evidence="2" id="KW-1185">Reference proteome</keyword>
<organism evidence="1 2">
    <name type="scientific">Parachaetomium inaequale</name>
    <dbReference type="NCBI Taxonomy" id="2588326"/>
    <lineage>
        <taxon>Eukaryota</taxon>
        <taxon>Fungi</taxon>
        <taxon>Dikarya</taxon>
        <taxon>Ascomycota</taxon>
        <taxon>Pezizomycotina</taxon>
        <taxon>Sordariomycetes</taxon>
        <taxon>Sordariomycetidae</taxon>
        <taxon>Sordariales</taxon>
        <taxon>Chaetomiaceae</taxon>
        <taxon>Parachaetomium</taxon>
    </lineage>
</organism>
<evidence type="ECO:0000313" key="2">
    <source>
        <dbReference type="Proteomes" id="UP001303115"/>
    </source>
</evidence>
<proteinExistence type="predicted"/>
<reference evidence="2" key="1">
    <citation type="journal article" date="2023" name="Mol. Phylogenet. Evol.">
        <title>Genome-scale phylogeny and comparative genomics of the fungal order Sordariales.</title>
        <authorList>
            <person name="Hensen N."/>
            <person name="Bonometti L."/>
            <person name="Westerberg I."/>
            <person name="Brannstrom I.O."/>
            <person name="Guillou S."/>
            <person name="Cros-Aarteil S."/>
            <person name="Calhoun S."/>
            <person name="Haridas S."/>
            <person name="Kuo A."/>
            <person name="Mondo S."/>
            <person name="Pangilinan J."/>
            <person name="Riley R."/>
            <person name="LaButti K."/>
            <person name="Andreopoulos B."/>
            <person name="Lipzen A."/>
            <person name="Chen C."/>
            <person name="Yan M."/>
            <person name="Daum C."/>
            <person name="Ng V."/>
            <person name="Clum A."/>
            <person name="Steindorff A."/>
            <person name="Ohm R.A."/>
            <person name="Martin F."/>
            <person name="Silar P."/>
            <person name="Natvig D.O."/>
            <person name="Lalanne C."/>
            <person name="Gautier V."/>
            <person name="Ament-Velasquez S.L."/>
            <person name="Kruys A."/>
            <person name="Hutchinson M.I."/>
            <person name="Powell A.J."/>
            <person name="Barry K."/>
            <person name="Miller A.N."/>
            <person name="Grigoriev I.V."/>
            <person name="Debuchy R."/>
            <person name="Gladieux P."/>
            <person name="Hiltunen Thoren M."/>
            <person name="Johannesson H."/>
        </authorList>
    </citation>
    <scope>NUCLEOTIDE SEQUENCE [LARGE SCALE GENOMIC DNA]</scope>
    <source>
        <strain evidence="2">CBS 284.82</strain>
    </source>
</reference>
<sequence>MPLVRRLPRQVIPGTLGHHWFRTPAVFERRHSSMSLKKTQAVDASIVRPQITPALLPYTIALAEASRLPRPLVGSSVIALLDKLYSQPDDRLAACARELPTGLVKQINSTYDTMDAMATGFAACALKRISPRGSRATSTTSVPLSPAEHFRFCRAFYRVELYYTLCRFAGDMNRLFFSRHPPWENEQLVCAYGLDQGSLVAHANRATLAERHADGFEEPEQDRIEDWELRPSWLSRGVEFIHRLANAPSPKAQRRILAAGISASFRDAPAFELSDVLWTDVYDGDEYFHQRCESVALHQYGQPNDEDTDSGPYQVWRTENAGSTVMHSFLPGNDWLRDCAYVFWDSDRVQKMGGFRKEGSCELEDGMAPATGLGQ</sequence>
<dbReference type="Proteomes" id="UP001303115">
    <property type="component" value="Unassembled WGS sequence"/>
</dbReference>
<protein>
    <submittedName>
        <fullName evidence="1">Uncharacterized protein</fullName>
    </submittedName>
</protein>
<name>A0AAN6STE7_9PEZI</name>
<dbReference type="AlphaFoldDB" id="A0AAN6STE7"/>